<sequence>MSISNVTPAPAEIHATLEEQTKELLNVLETFPAVQRFQADKRLYGNDENALKAAMMRLQNARLLLQAVHKCAEGED</sequence>
<gene>
    <name evidence="1" type="ORF">HMSLTHF_02720</name>
</gene>
<dbReference type="EMBL" id="AP022821">
    <property type="protein sequence ID" value="BCA90497.1"/>
    <property type="molecule type" value="Genomic_DNA"/>
</dbReference>
<dbReference type="AlphaFoldDB" id="A0A6F8SRA0"/>
<dbReference type="Proteomes" id="UP000503197">
    <property type="component" value="Chromosome"/>
</dbReference>
<dbReference type="RefSeq" id="WP_058578188.1">
    <property type="nucleotide sequence ID" value="NZ_AP022821.1"/>
</dbReference>
<accession>A0A6F8SRA0</accession>
<proteinExistence type="predicted"/>
<organism evidence="1 2">
    <name type="scientific">Vreelandella aquamarina</name>
    <dbReference type="NCBI Taxonomy" id="77097"/>
    <lineage>
        <taxon>Bacteria</taxon>
        <taxon>Pseudomonadati</taxon>
        <taxon>Pseudomonadota</taxon>
        <taxon>Gammaproteobacteria</taxon>
        <taxon>Oceanospirillales</taxon>
        <taxon>Halomonadaceae</taxon>
        <taxon>Vreelandella</taxon>
    </lineage>
</organism>
<reference evidence="1 2" key="1">
    <citation type="submission" date="2020-02" db="EMBL/GenBank/DDBJ databases">
        <title>Complete Genome Sequence of Halomonas meridiana strain BAA-801, Isolated from Deep Sea Thermal Vent.</title>
        <authorList>
            <person name="Takahashi Y."/>
            <person name="Takahashi H."/>
            <person name="Galipon J."/>
            <person name="Arakawa K."/>
        </authorList>
    </citation>
    <scope>NUCLEOTIDE SEQUENCE [LARGE SCALE GENOMIC DNA]</scope>
    <source>
        <strain evidence="1 2">Slthf1</strain>
    </source>
</reference>
<evidence type="ECO:0000313" key="2">
    <source>
        <dbReference type="Proteomes" id="UP000503197"/>
    </source>
</evidence>
<protein>
    <submittedName>
        <fullName evidence="1">Uncharacterized protein</fullName>
    </submittedName>
</protein>
<evidence type="ECO:0000313" key="1">
    <source>
        <dbReference type="EMBL" id="BCA90497.1"/>
    </source>
</evidence>
<name>A0A6F8SRA0_9GAMM</name>